<dbReference type="Proteomes" id="UP000645828">
    <property type="component" value="Unassembled WGS sequence"/>
</dbReference>
<proteinExistence type="predicted"/>
<sequence length="434" mass="49070">MEPASPSACRERERERARAAQGREGEGDPYVKPKSNCLNLLPFESIIMPKRDVTNHITLPIKAVRSISIKLQPRPTNITGSSNQSWRHQNFQPPSNSQQQHETGSSTTEEVSRKTVGLKGSQSTELQTIGKPKIISYNQTKSRDSAILKDRVNKEFVREPQIRIPPLKPQQLLSGTNLARTGEKLPNIVKDIKVNRDKYKRPNEIKLQSHTVTEQNIKQSKPWTCPSVLQGGYSNRYSNKKQDQKSTKSVLVGNFNSVIPSTPNIIANGISGNKCSGSYQQKVRIIFSIRQLPNLKLVTKLKQLEEWQKSKGETIYKGPLTELKEKRKISEKINISFWKSMEKKMKKKKAQLDLSYKTNNSLTELELVEGDPNRITEGVTSASVVAEVNITSIEEWANKAGSENSCLSPQKKKVGEREYFVFHKNEALPINIRL</sequence>
<organism evidence="2 3">
    <name type="scientific">Nyctereutes procyonoides</name>
    <name type="common">Raccoon dog</name>
    <name type="synonym">Canis procyonoides</name>
    <dbReference type="NCBI Taxonomy" id="34880"/>
    <lineage>
        <taxon>Eukaryota</taxon>
        <taxon>Metazoa</taxon>
        <taxon>Chordata</taxon>
        <taxon>Craniata</taxon>
        <taxon>Vertebrata</taxon>
        <taxon>Euteleostomi</taxon>
        <taxon>Mammalia</taxon>
        <taxon>Eutheria</taxon>
        <taxon>Laurasiatheria</taxon>
        <taxon>Carnivora</taxon>
        <taxon>Caniformia</taxon>
        <taxon>Canidae</taxon>
        <taxon>Nyctereutes</taxon>
    </lineage>
</organism>
<name>A0A811Y219_NYCPR</name>
<keyword evidence="3" id="KW-1185">Reference proteome</keyword>
<feature type="compositionally biased region" description="Polar residues" evidence="1">
    <location>
        <begin position="74"/>
        <end position="87"/>
    </location>
</feature>
<dbReference type="PANTHER" id="PTHR47078:SF1">
    <property type="entry name" value="CYTOSKELETON-ASSOCIATED PROTEIN 2-LIKE"/>
    <property type="match status" value="1"/>
</dbReference>
<dbReference type="AlphaFoldDB" id="A0A811Y219"/>
<protein>
    <submittedName>
        <fullName evidence="2">(raccoon dog) hypothetical protein</fullName>
    </submittedName>
</protein>
<evidence type="ECO:0000313" key="2">
    <source>
        <dbReference type="EMBL" id="CAD7671193.1"/>
    </source>
</evidence>
<dbReference type="GO" id="GO:0005829">
    <property type="term" value="C:cytosol"/>
    <property type="evidence" value="ECO:0007669"/>
    <property type="project" value="TreeGrafter"/>
</dbReference>
<dbReference type="GO" id="GO:0072686">
    <property type="term" value="C:mitotic spindle"/>
    <property type="evidence" value="ECO:0007669"/>
    <property type="project" value="TreeGrafter"/>
</dbReference>
<gene>
    <name evidence="2" type="ORF">NYPRO_LOCUS3988</name>
</gene>
<feature type="region of interest" description="Disordered" evidence="1">
    <location>
        <begin position="1"/>
        <end position="34"/>
    </location>
</feature>
<comment type="caution">
    <text evidence="2">The sequence shown here is derived from an EMBL/GenBank/DDBJ whole genome shotgun (WGS) entry which is preliminary data.</text>
</comment>
<dbReference type="EMBL" id="CAJHUB010000661">
    <property type="protein sequence ID" value="CAD7671193.1"/>
    <property type="molecule type" value="Genomic_DNA"/>
</dbReference>
<dbReference type="GO" id="GO:0005813">
    <property type="term" value="C:centrosome"/>
    <property type="evidence" value="ECO:0007669"/>
    <property type="project" value="TreeGrafter"/>
</dbReference>
<evidence type="ECO:0000256" key="1">
    <source>
        <dbReference type="SAM" id="MobiDB-lite"/>
    </source>
</evidence>
<dbReference type="PANTHER" id="PTHR47078">
    <property type="entry name" value="CYTOSKELETON-ASSOCIATED PROTEIN 2-LIKE"/>
    <property type="match status" value="1"/>
</dbReference>
<evidence type="ECO:0000313" key="3">
    <source>
        <dbReference type="Proteomes" id="UP000645828"/>
    </source>
</evidence>
<dbReference type="InterPro" id="IPR052855">
    <property type="entry name" value="CKAP2-like"/>
</dbReference>
<feature type="region of interest" description="Disordered" evidence="1">
    <location>
        <begin position="73"/>
        <end position="124"/>
    </location>
</feature>
<accession>A0A811Y219</accession>
<feature type="compositionally biased region" description="Basic and acidic residues" evidence="1">
    <location>
        <begin position="9"/>
        <end position="31"/>
    </location>
</feature>
<feature type="compositionally biased region" description="Low complexity" evidence="1">
    <location>
        <begin position="88"/>
        <end position="101"/>
    </location>
</feature>
<reference evidence="2" key="1">
    <citation type="submission" date="2020-12" db="EMBL/GenBank/DDBJ databases">
        <authorList>
            <consortium name="Molecular Ecology Group"/>
        </authorList>
    </citation>
    <scope>NUCLEOTIDE SEQUENCE</scope>
    <source>
        <strain evidence="2">TBG_1078</strain>
    </source>
</reference>